<accession>Q0AXM7</accession>
<evidence type="ECO:0000313" key="1">
    <source>
        <dbReference type="EMBL" id="ABI68527.1"/>
    </source>
</evidence>
<keyword evidence="2" id="KW-1185">Reference proteome</keyword>
<dbReference type="EMBL" id="CP000448">
    <property type="protein sequence ID" value="ABI68527.1"/>
    <property type="molecule type" value="Genomic_DNA"/>
</dbReference>
<dbReference type="Proteomes" id="UP000001968">
    <property type="component" value="Chromosome"/>
</dbReference>
<dbReference type="KEGG" id="swo:Swol_1218"/>
<gene>
    <name evidence="1" type="ordered locus">Swol_1218</name>
</gene>
<evidence type="ECO:0000313" key="2">
    <source>
        <dbReference type="Proteomes" id="UP000001968"/>
    </source>
</evidence>
<dbReference type="HOGENOM" id="CLU_2398564_0_0_9"/>
<sequence length="93" mass="10440">MGIYDTIKQHGLDILSIGRNCLSSFNTALQRDGGLEPAPVLLIRTRPLKEAREIFNLVIEKDKSYLIIKDSSCLSCLLEAFSDPIIPFPVLFF</sequence>
<reference evidence="2" key="1">
    <citation type="journal article" date="2010" name="Environ. Microbiol.">
        <title>The genome of Syntrophomonas wolfei: new insights into syntrophic metabolism and biohydrogen production.</title>
        <authorList>
            <person name="Sieber J.R."/>
            <person name="Sims D.R."/>
            <person name="Han C."/>
            <person name="Kim E."/>
            <person name="Lykidis A."/>
            <person name="Lapidus A.L."/>
            <person name="McDonnald E."/>
            <person name="Rohlin L."/>
            <person name="Culley D.E."/>
            <person name="Gunsalus R."/>
            <person name="McInerney M.J."/>
        </authorList>
    </citation>
    <scope>NUCLEOTIDE SEQUENCE [LARGE SCALE GENOMIC DNA]</scope>
    <source>
        <strain evidence="2">DSM 2245B / Goettingen</strain>
    </source>
</reference>
<dbReference type="STRING" id="335541.Swol_1218"/>
<organism evidence="1 2">
    <name type="scientific">Syntrophomonas wolfei subsp. wolfei (strain DSM 2245B / Goettingen)</name>
    <dbReference type="NCBI Taxonomy" id="335541"/>
    <lineage>
        <taxon>Bacteria</taxon>
        <taxon>Bacillati</taxon>
        <taxon>Bacillota</taxon>
        <taxon>Clostridia</taxon>
        <taxon>Eubacteriales</taxon>
        <taxon>Syntrophomonadaceae</taxon>
        <taxon>Syntrophomonas</taxon>
    </lineage>
</organism>
<proteinExistence type="predicted"/>
<name>Q0AXM7_SYNWW</name>
<protein>
    <submittedName>
        <fullName evidence="1">Uncharacterized protein</fullName>
    </submittedName>
</protein>
<dbReference type="AlphaFoldDB" id="Q0AXM7"/>